<comment type="caution">
    <text evidence="1">The sequence shown here is derived from an EMBL/GenBank/DDBJ whole genome shotgun (WGS) entry which is preliminary data.</text>
</comment>
<organism evidence="1 2">
    <name type="scientific">Bacillus taeanensis</name>
    <dbReference type="NCBI Taxonomy" id="273032"/>
    <lineage>
        <taxon>Bacteria</taxon>
        <taxon>Bacillati</taxon>
        <taxon>Bacillota</taxon>
        <taxon>Bacilli</taxon>
        <taxon>Bacillales</taxon>
        <taxon>Bacillaceae</taxon>
        <taxon>Bacillus</taxon>
    </lineage>
</organism>
<accession>A0A366XVK5</accession>
<keyword evidence="2" id="KW-1185">Reference proteome</keyword>
<protein>
    <submittedName>
        <fullName evidence="1">Uncharacterized protein</fullName>
    </submittedName>
</protein>
<dbReference type="Proteomes" id="UP000253314">
    <property type="component" value="Unassembled WGS sequence"/>
</dbReference>
<evidence type="ECO:0000313" key="1">
    <source>
        <dbReference type="EMBL" id="RBW68789.1"/>
    </source>
</evidence>
<dbReference type="RefSeq" id="WP_113806830.1">
    <property type="nucleotide sequence ID" value="NZ_QOCW01000016.1"/>
</dbReference>
<evidence type="ECO:0000313" key="2">
    <source>
        <dbReference type="Proteomes" id="UP000253314"/>
    </source>
</evidence>
<reference evidence="1 2" key="1">
    <citation type="submission" date="2018-07" db="EMBL/GenBank/DDBJ databases">
        <title>Lottiidibacillus patelloidae gen. nov., sp. nov., isolated from the intestinal tract of a marine limpet and the reclassification of B. taeanensis BH030017T, B. algicola KMM 3737T and B. hwajinpoensis SW-72T as genus Lottiidibacillus.</title>
        <authorList>
            <person name="Liu R."/>
            <person name="Huang Z."/>
        </authorList>
    </citation>
    <scope>NUCLEOTIDE SEQUENCE [LARGE SCALE GENOMIC DNA]</scope>
    <source>
        <strain evidence="1 2">BH030017</strain>
    </source>
</reference>
<dbReference type="EMBL" id="QOCW01000016">
    <property type="protein sequence ID" value="RBW68789.1"/>
    <property type="molecule type" value="Genomic_DNA"/>
</dbReference>
<gene>
    <name evidence="1" type="ORF">DS031_14680</name>
</gene>
<name>A0A366XVK5_9BACI</name>
<dbReference type="AlphaFoldDB" id="A0A366XVK5"/>
<sequence>MALHFKLAHKSFGCTLEYKVSPAIHDEDPYNSAIKNANHFIESSELFCGSLSIEHVFKANKEMSRNLMASHKLENKYWVLEHRD</sequence>
<proteinExistence type="predicted"/>